<name>A0ACA9Y0V1_9ASCO</name>
<evidence type="ECO:0000313" key="1">
    <source>
        <dbReference type="EMBL" id="CAH6718523.1"/>
    </source>
</evidence>
<organism evidence="1 2">
    <name type="scientific">[Candida] jaroonii</name>
    <dbReference type="NCBI Taxonomy" id="467808"/>
    <lineage>
        <taxon>Eukaryota</taxon>
        <taxon>Fungi</taxon>
        <taxon>Dikarya</taxon>
        <taxon>Ascomycota</taxon>
        <taxon>Saccharomycotina</taxon>
        <taxon>Pichiomycetes</taxon>
        <taxon>Debaryomycetaceae</taxon>
        <taxon>Yamadazyma</taxon>
    </lineage>
</organism>
<proteinExistence type="predicted"/>
<comment type="caution">
    <text evidence="1">The sequence shown here is derived from an EMBL/GenBank/DDBJ whole genome shotgun (WGS) entry which is preliminary data.</text>
</comment>
<keyword evidence="2" id="KW-1185">Reference proteome</keyword>
<evidence type="ECO:0000313" key="2">
    <source>
        <dbReference type="Proteomes" id="UP001152531"/>
    </source>
</evidence>
<reference evidence="1" key="1">
    <citation type="submission" date="2022-06" db="EMBL/GenBank/DDBJ databases">
        <authorList>
            <person name="Legras J.-L."/>
            <person name="Devillers H."/>
            <person name="Grondin C."/>
        </authorList>
    </citation>
    <scope>NUCLEOTIDE SEQUENCE</scope>
    <source>
        <strain evidence="1">CLIB 1444</strain>
    </source>
</reference>
<dbReference type="Proteomes" id="UP001152531">
    <property type="component" value="Unassembled WGS sequence"/>
</dbReference>
<protein>
    <submittedName>
        <fullName evidence="1">Uncharacterized protein</fullName>
    </submittedName>
</protein>
<gene>
    <name evidence="1" type="ORF">CLIB1444_01S08636</name>
</gene>
<sequence>MYGSIIEDGLNQLIKQLDGKFQPHSIHGAFQQPLKSVEWEIDNISDGNNFVNRSLIGSNDGINTVFLNFSFTAKNSFQKSMERYETYQKLIAERRKVGKTEEDDDDDDIRRVEVPFKFQVPFPKVDDIDKTSVIKYGIDFKGNLDIDLTKDIYNNPIIFFCKLEKIPDNKFSTICRLSDCLNSLNFIQPCDFQVQERIIYFHDDDFNEKDFVTVQMKVLSIVDDILLIELELFSVNGVQFSTIYQESLIIPKTTSHL</sequence>
<dbReference type="EMBL" id="CALSDN010000001">
    <property type="protein sequence ID" value="CAH6718523.1"/>
    <property type="molecule type" value="Genomic_DNA"/>
</dbReference>
<accession>A0ACA9Y0V1</accession>